<dbReference type="STRING" id="46731.A0A3M6TEP4"/>
<feature type="domain" description="EGF-like" evidence="7">
    <location>
        <begin position="95"/>
        <end position="133"/>
    </location>
</feature>
<dbReference type="SUPFAM" id="SSF57196">
    <property type="entry name" value="EGF/Laminin"/>
    <property type="match status" value="1"/>
</dbReference>
<dbReference type="PROSITE" id="PS01186">
    <property type="entry name" value="EGF_2"/>
    <property type="match status" value="1"/>
</dbReference>
<keyword evidence="5" id="KW-0325">Glycoprotein</keyword>
<dbReference type="Proteomes" id="UP000275408">
    <property type="component" value="Unassembled WGS sequence"/>
</dbReference>
<keyword evidence="4 6" id="KW-1015">Disulfide bond</keyword>
<evidence type="ECO:0000259" key="7">
    <source>
        <dbReference type="PROSITE" id="PS50026"/>
    </source>
</evidence>
<keyword evidence="9" id="KW-1185">Reference proteome</keyword>
<evidence type="ECO:0000256" key="4">
    <source>
        <dbReference type="ARBA" id="ARBA00023157"/>
    </source>
</evidence>
<feature type="disulfide bond" evidence="6">
    <location>
        <begin position="123"/>
        <end position="132"/>
    </location>
</feature>
<keyword evidence="1 6" id="KW-0245">EGF-like domain</keyword>
<evidence type="ECO:0000313" key="8">
    <source>
        <dbReference type="EMBL" id="RMX39808.1"/>
    </source>
</evidence>
<dbReference type="SMART" id="SM00181">
    <property type="entry name" value="EGF"/>
    <property type="match status" value="1"/>
</dbReference>
<protein>
    <recommendedName>
        <fullName evidence="7">EGF-like domain-containing protein</fullName>
    </recommendedName>
</protein>
<dbReference type="OrthoDB" id="5946752at2759"/>
<evidence type="ECO:0000313" key="9">
    <source>
        <dbReference type="Proteomes" id="UP000275408"/>
    </source>
</evidence>
<feature type="disulfide bond" evidence="6">
    <location>
        <begin position="104"/>
        <end position="121"/>
    </location>
</feature>
<dbReference type="CDD" id="cd00054">
    <property type="entry name" value="EGF_CA"/>
    <property type="match status" value="1"/>
</dbReference>
<dbReference type="InterPro" id="IPR000742">
    <property type="entry name" value="EGF"/>
</dbReference>
<proteinExistence type="predicted"/>
<keyword evidence="2" id="KW-0732">Signal</keyword>
<keyword evidence="3" id="KW-0677">Repeat</keyword>
<dbReference type="EMBL" id="RCHS01003782">
    <property type="protein sequence ID" value="RMX39808.1"/>
    <property type="molecule type" value="Genomic_DNA"/>
</dbReference>
<evidence type="ECO:0000256" key="6">
    <source>
        <dbReference type="PROSITE-ProRule" id="PRU00076"/>
    </source>
</evidence>
<dbReference type="PROSITE" id="PS50026">
    <property type="entry name" value="EGF_3"/>
    <property type="match status" value="1"/>
</dbReference>
<evidence type="ECO:0000256" key="1">
    <source>
        <dbReference type="ARBA" id="ARBA00022536"/>
    </source>
</evidence>
<evidence type="ECO:0000256" key="5">
    <source>
        <dbReference type="ARBA" id="ARBA00023180"/>
    </source>
</evidence>
<comment type="caution">
    <text evidence="6">Lacks conserved residue(s) required for the propagation of feature annotation.</text>
</comment>
<accession>A0A3M6TEP4</accession>
<gene>
    <name evidence="8" type="ORF">pdam_00007113</name>
</gene>
<comment type="caution">
    <text evidence="8">The sequence shown here is derived from an EMBL/GenBank/DDBJ whole genome shotgun (WGS) entry which is preliminary data.</text>
</comment>
<organism evidence="8 9">
    <name type="scientific">Pocillopora damicornis</name>
    <name type="common">Cauliflower coral</name>
    <name type="synonym">Millepora damicornis</name>
    <dbReference type="NCBI Taxonomy" id="46731"/>
    <lineage>
        <taxon>Eukaryota</taxon>
        <taxon>Metazoa</taxon>
        <taxon>Cnidaria</taxon>
        <taxon>Anthozoa</taxon>
        <taxon>Hexacorallia</taxon>
        <taxon>Scleractinia</taxon>
        <taxon>Astrocoeniina</taxon>
        <taxon>Pocilloporidae</taxon>
        <taxon>Pocillopora</taxon>
    </lineage>
</organism>
<evidence type="ECO:0000256" key="3">
    <source>
        <dbReference type="ARBA" id="ARBA00022737"/>
    </source>
</evidence>
<name>A0A3M6TEP4_POCDA</name>
<dbReference type="FunFam" id="2.10.25.10:FF:000173">
    <property type="entry name" value="Neurogenic locus notch protein 2"/>
    <property type="match status" value="1"/>
</dbReference>
<dbReference type="PROSITE" id="PS00022">
    <property type="entry name" value="EGF_1"/>
    <property type="match status" value="1"/>
</dbReference>
<sequence>MYHEGNRASSTRTFLRRTFIKHEFHHLNVPLVGTVAVSDVFDCTLECLSNPLCFSVNLAAVKGTHGKLWCELLSSDKFRNSTEYKGNKSSHHLAIESPCSSSPCQHEATCVTNYRDGSFGCRCAKGFKGEYCEKVIGSCKEAYSLFNLDVSVTIICGMGCYVSTRSGVIRISSGTKPNSGVTRVTMTTFHYDSHYWSDKNEYNTPGGRTGFDSQETKLPTYWNTSLSKICLGMKINGQLRFIVINKQANSLHSLIADGIWRASSLGRNEWKKLIGVQGSLQLNCNKEGFNAMGSSSYHSKARIGYVANQQSHCHSCDSRIGECEDEKRP</sequence>
<evidence type="ECO:0000256" key="2">
    <source>
        <dbReference type="ARBA" id="ARBA00022729"/>
    </source>
</evidence>
<feature type="non-terminal residue" evidence="8">
    <location>
        <position position="329"/>
    </location>
</feature>
<dbReference type="AlphaFoldDB" id="A0A3M6TEP4"/>
<dbReference type="Pfam" id="PF00008">
    <property type="entry name" value="EGF"/>
    <property type="match status" value="1"/>
</dbReference>
<reference evidence="8 9" key="1">
    <citation type="journal article" date="2018" name="Sci. Rep.">
        <title>Comparative analysis of the Pocillopora damicornis genome highlights role of immune system in coral evolution.</title>
        <authorList>
            <person name="Cunning R."/>
            <person name="Bay R.A."/>
            <person name="Gillette P."/>
            <person name="Baker A.C."/>
            <person name="Traylor-Knowles N."/>
        </authorList>
    </citation>
    <scope>NUCLEOTIDE SEQUENCE [LARGE SCALE GENOMIC DNA]</scope>
    <source>
        <strain evidence="8">RSMAS</strain>
        <tissue evidence="8">Whole animal</tissue>
    </source>
</reference>
<dbReference type="Gene3D" id="2.10.25.10">
    <property type="entry name" value="Laminin"/>
    <property type="match status" value="1"/>
</dbReference>